<dbReference type="NCBIfam" id="NF005973">
    <property type="entry name" value="PRK08059.1"/>
    <property type="match status" value="1"/>
</dbReference>
<dbReference type="OrthoDB" id="9810507at2"/>
<dbReference type="FunFam" id="2.40.50.140:FF:000051">
    <property type="entry name" value="RNA-binding transcriptional accessory protein"/>
    <property type="match status" value="1"/>
</dbReference>
<dbReference type="GO" id="GO:0003729">
    <property type="term" value="F:mRNA binding"/>
    <property type="evidence" value="ECO:0007669"/>
    <property type="project" value="UniProtKB-ARBA"/>
</dbReference>
<gene>
    <name evidence="2" type="ORF">D3873_08625</name>
</gene>
<organism evidence="2 3">
    <name type="scientific">Paenisporosarcina cavernae</name>
    <dbReference type="NCBI Taxonomy" id="2320858"/>
    <lineage>
        <taxon>Bacteria</taxon>
        <taxon>Bacillati</taxon>
        <taxon>Bacillota</taxon>
        <taxon>Bacilli</taxon>
        <taxon>Bacillales</taxon>
        <taxon>Caryophanaceae</taxon>
        <taxon>Paenisporosarcina</taxon>
    </lineage>
</organism>
<dbReference type="KEGG" id="paek:D3873_08625"/>
<dbReference type="EMBL" id="CP032418">
    <property type="protein sequence ID" value="AYC29934.1"/>
    <property type="molecule type" value="Genomic_DNA"/>
</dbReference>
<proteinExistence type="predicted"/>
<feature type="domain" description="S1 motif" evidence="1">
    <location>
        <begin position="8"/>
        <end position="77"/>
    </location>
</feature>
<dbReference type="Proteomes" id="UP000265725">
    <property type="component" value="Chromosome"/>
</dbReference>
<dbReference type="GO" id="GO:0005737">
    <property type="term" value="C:cytoplasm"/>
    <property type="evidence" value="ECO:0007669"/>
    <property type="project" value="UniProtKB-ARBA"/>
</dbReference>
<dbReference type="InterPro" id="IPR050437">
    <property type="entry name" value="Ribos_protein_bS1-like"/>
</dbReference>
<dbReference type="InterPro" id="IPR012340">
    <property type="entry name" value="NA-bd_OB-fold"/>
</dbReference>
<name>A0A385YTR4_9BACL</name>
<evidence type="ECO:0000313" key="3">
    <source>
        <dbReference type="Proteomes" id="UP000265725"/>
    </source>
</evidence>
<dbReference type="PANTHER" id="PTHR10724:SF10">
    <property type="entry name" value="S1 RNA-BINDING DOMAIN-CONTAINING PROTEIN 1"/>
    <property type="match status" value="1"/>
</dbReference>
<dbReference type="NCBIfam" id="NF040579">
    <property type="entry name" value="S1_dom_CvfD"/>
    <property type="match status" value="1"/>
</dbReference>
<evidence type="ECO:0000313" key="2">
    <source>
        <dbReference type="EMBL" id="AYC29934.1"/>
    </source>
</evidence>
<dbReference type="GO" id="GO:0003735">
    <property type="term" value="F:structural constituent of ribosome"/>
    <property type="evidence" value="ECO:0007669"/>
    <property type="project" value="TreeGrafter"/>
</dbReference>
<reference evidence="3" key="1">
    <citation type="submission" date="2018-09" db="EMBL/GenBank/DDBJ databases">
        <authorList>
            <person name="Zhu H."/>
        </authorList>
    </citation>
    <scope>NUCLEOTIDE SEQUENCE [LARGE SCALE GENOMIC DNA]</scope>
    <source>
        <strain evidence="3">K2R23-3</strain>
    </source>
</reference>
<dbReference type="Pfam" id="PF00575">
    <property type="entry name" value="S1"/>
    <property type="match status" value="1"/>
</dbReference>
<dbReference type="AlphaFoldDB" id="A0A385YTR4"/>
<protein>
    <submittedName>
        <fullName evidence="2">General stress protein 13</fullName>
    </submittedName>
</protein>
<dbReference type="PROSITE" id="PS50126">
    <property type="entry name" value="S1"/>
    <property type="match status" value="1"/>
</dbReference>
<dbReference type="InterPro" id="IPR003029">
    <property type="entry name" value="S1_domain"/>
</dbReference>
<dbReference type="PANTHER" id="PTHR10724">
    <property type="entry name" value="30S RIBOSOMAL PROTEIN S1"/>
    <property type="match status" value="1"/>
</dbReference>
<dbReference type="GO" id="GO:0006412">
    <property type="term" value="P:translation"/>
    <property type="evidence" value="ECO:0007669"/>
    <property type="project" value="TreeGrafter"/>
</dbReference>
<dbReference type="SMART" id="SM00316">
    <property type="entry name" value="S1"/>
    <property type="match status" value="1"/>
</dbReference>
<dbReference type="RefSeq" id="WP_119883670.1">
    <property type="nucleotide sequence ID" value="NZ_CP032418.1"/>
</dbReference>
<sequence length="124" mass="13712">MTKNYEVGDVVTGKVTGIQPYGAFVALDDETQGLVHISEITYGFVKEVSDFLSIGQEVEVKVLEVDDSAGKISLSIRALQEKPPLLRKEERPKKSLQARVNESDAEGFNSLKDKLSDWIKQSGQ</sequence>
<dbReference type="SUPFAM" id="SSF50249">
    <property type="entry name" value="Nucleic acid-binding proteins"/>
    <property type="match status" value="1"/>
</dbReference>
<dbReference type="Gene3D" id="2.40.50.140">
    <property type="entry name" value="Nucleic acid-binding proteins"/>
    <property type="match status" value="1"/>
</dbReference>
<accession>A0A385YTR4</accession>
<keyword evidence="3" id="KW-1185">Reference proteome</keyword>
<evidence type="ECO:0000259" key="1">
    <source>
        <dbReference type="PROSITE" id="PS50126"/>
    </source>
</evidence>